<dbReference type="SUPFAM" id="SSF56784">
    <property type="entry name" value="HAD-like"/>
    <property type="match status" value="1"/>
</dbReference>
<dbReference type="PANTHER" id="PTHR31303:SF1">
    <property type="entry name" value="CTP-DEPENDENT DIACYLGLYCEROL KINASE 1"/>
    <property type="match status" value="1"/>
</dbReference>
<accession>A0A0M0BUY6</accession>
<dbReference type="InterPro" id="IPR037997">
    <property type="entry name" value="Dgk1-like"/>
</dbReference>
<keyword evidence="1" id="KW-0812">Transmembrane</keyword>
<keyword evidence="1" id="KW-0472">Membrane</keyword>
<sequence length="414" mass="44593">MQTGYKSKPRFVVFDVEGVLIPKNRFIFDVGKNLGVSQLLKMLFIGLLYGAGVVALKPALKRVFKIMQGVKIEKLIKIFDEIPLKPQLQSLFTQLKARNCKIALISSGIPTAIIEKMGSTLGADYAVGIEVGINDDALTGEIWGDTIETNGKRKVLERILAAEGLTLEDCVVVADDRNNSCIFLSETQKIGYNPDFVLRVNADTVVTGKLSKILPIIDGRPQQRSLPSKNDIIRETIHASGFFVPLLAVLVGVYPVALMTCIVSLLYSLSELLRMNKKNLPVISAITRNAASPAELYEFTAAPLYFAVGILLTLLLFPAPISDAAIAIFALGDSTASLFGGLISKKPLPFNKGKTLEGSIVGFFFAFLAGAFFISPALALIGAAVAMIIESLPLPVNDNILIPLGTGLALMLII</sequence>
<evidence type="ECO:0000313" key="3">
    <source>
        <dbReference type="Proteomes" id="UP000054016"/>
    </source>
</evidence>
<reference evidence="3" key="1">
    <citation type="submission" date="2015-06" db="EMBL/GenBank/DDBJ databases">
        <title>New insights into the roles of widespread benthic archaea in carbon and nitrogen cycling.</title>
        <authorList>
            <person name="Lazar C.S."/>
            <person name="Baker B.J."/>
            <person name="Seitz K.W."/>
            <person name="Hyde A.S."/>
            <person name="Dick G.J."/>
            <person name="Hinrichs K.-U."/>
            <person name="Teske A.P."/>
        </authorList>
    </citation>
    <scope>NUCLEOTIDE SEQUENCE [LARGE SCALE GENOMIC DNA]</scope>
</reference>
<dbReference type="Pfam" id="PF12710">
    <property type="entry name" value="HAD"/>
    <property type="match status" value="1"/>
</dbReference>
<dbReference type="Proteomes" id="UP000054016">
    <property type="component" value="Unassembled WGS sequence"/>
</dbReference>
<feature type="transmembrane region" description="Helical" evidence="1">
    <location>
        <begin position="363"/>
        <end position="389"/>
    </location>
</feature>
<dbReference type="PANTHER" id="PTHR31303">
    <property type="entry name" value="CTP-DEPENDENT DIACYLGLYCEROL KINASE 1"/>
    <property type="match status" value="1"/>
</dbReference>
<name>A0A0M0BUY6_9ARCH</name>
<feature type="transmembrane region" description="Helical" evidence="1">
    <location>
        <begin position="299"/>
        <end position="317"/>
    </location>
</feature>
<dbReference type="AlphaFoldDB" id="A0A0M0BUY6"/>
<dbReference type="InterPro" id="IPR023214">
    <property type="entry name" value="HAD_sf"/>
</dbReference>
<evidence type="ECO:0000256" key="1">
    <source>
        <dbReference type="SAM" id="Phobius"/>
    </source>
</evidence>
<gene>
    <name evidence="2" type="ORF">AC478_01135</name>
</gene>
<dbReference type="NCBIfam" id="TIGR01488">
    <property type="entry name" value="HAD-SF-IB"/>
    <property type="match status" value="1"/>
</dbReference>
<feature type="transmembrane region" description="Helical" evidence="1">
    <location>
        <begin position="324"/>
        <end position="343"/>
    </location>
</feature>
<dbReference type="GO" id="GO:0004143">
    <property type="term" value="F:ATP-dependent diacylglycerol kinase activity"/>
    <property type="evidence" value="ECO:0007669"/>
    <property type="project" value="InterPro"/>
</dbReference>
<dbReference type="Gene3D" id="3.40.50.1000">
    <property type="entry name" value="HAD superfamily/HAD-like"/>
    <property type="match status" value="1"/>
</dbReference>
<feature type="transmembrane region" description="Helical" evidence="1">
    <location>
        <begin position="242"/>
        <end position="267"/>
    </location>
</feature>
<evidence type="ECO:0000313" key="2">
    <source>
        <dbReference type="EMBL" id="KON32170.1"/>
    </source>
</evidence>
<proteinExistence type="predicted"/>
<feature type="transmembrane region" description="Helical" evidence="1">
    <location>
        <begin position="39"/>
        <end position="60"/>
    </location>
</feature>
<keyword evidence="1" id="KW-1133">Transmembrane helix</keyword>
<dbReference type="InterPro" id="IPR036412">
    <property type="entry name" value="HAD-like_sf"/>
</dbReference>
<dbReference type="EMBL" id="LFWV01000010">
    <property type="protein sequence ID" value="KON32170.1"/>
    <property type="molecule type" value="Genomic_DNA"/>
</dbReference>
<comment type="caution">
    <text evidence="2">The sequence shown here is derived from an EMBL/GenBank/DDBJ whole genome shotgun (WGS) entry which is preliminary data.</text>
</comment>
<organism evidence="2 3">
    <name type="scientific">miscellaneous Crenarchaeota group-1 archaeon SG8-32-3</name>
    <dbReference type="NCBI Taxonomy" id="1685125"/>
    <lineage>
        <taxon>Archaea</taxon>
        <taxon>Candidatus Bathyarchaeota</taxon>
        <taxon>MCG-1</taxon>
    </lineage>
</organism>
<protein>
    <submittedName>
        <fullName evidence="2">Uncharacterized protein</fullName>
    </submittedName>
</protein>